<feature type="chain" id="PRO_5043464559" description="Lipoprotein" evidence="1">
    <location>
        <begin position="23"/>
        <end position="184"/>
    </location>
</feature>
<keyword evidence="1" id="KW-0732">Signal</keyword>
<accession>A0AAW4JFC8</accession>
<dbReference type="EMBL" id="JAGFVQ010000001">
    <property type="protein sequence ID" value="MBO4138735.1"/>
    <property type="molecule type" value="Genomic_DNA"/>
</dbReference>
<sequence length="184" mass="19370">MSVPRRVLLVSVLLLAGCSGPAAVPATTPATVPATTPATVPATTSATEPAVPAACAERLETGRLPDWADAGFSGDTRVRHVFGTRGDIVAILFAYPLVHARDDGANNKILWVARPETGRSDPAQRTPLVITATRDGTDTPVVREVDGGPGPSIVDLPAAGCWRLRLDWSGRTDTMDLVYRPAPR</sequence>
<evidence type="ECO:0000256" key="1">
    <source>
        <dbReference type="SAM" id="SignalP"/>
    </source>
</evidence>
<name>A0AAW4JFC8_9ACTN</name>
<organism evidence="2 5">
    <name type="scientific">Micromonospora tulbaghiae</name>
    <dbReference type="NCBI Taxonomy" id="479978"/>
    <lineage>
        <taxon>Bacteria</taxon>
        <taxon>Bacillati</taxon>
        <taxon>Actinomycetota</taxon>
        <taxon>Actinomycetes</taxon>
        <taxon>Micromonosporales</taxon>
        <taxon>Micromonosporaceae</taxon>
        <taxon>Micromonospora</taxon>
    </lineage>
</organism>
<comment type="caution">
    <text evidence="2">The sequence shown here is derived from an EMBL/GenBank/DDBJ whole genome shotgun (WGS) entry which is preliminary data.</text>
</comment>
<evidence type="ECO:0000313" key="3">
    <source>
        <dbReference type="EMBL" id="SCE75755.1"/>
    </source>
</evidence>
<dbReference type="Proteomes" id="UP000199405">
    <property type="component" value="Unassembled WGS sequence"/>
</dbReference>
<dbReference type="EMBL" id="FMCQ01000002">
    <property type="protein sequence ID" value="SCE75755.1"/>
    <property type="molecule type" value="Genomic_DNA"/>
</dbReference>
<feature type="signal peptide" evidence="1">
    <location>
        <begin position="1"/>
        <end position="22"/>
    </location>
</feature>
<evidence type="ECO:0008006" key="6">
    <source>
        <dbReference type="Google" id="ProtNLM"/>
    </source>
</evidence>
<evidence type="ECO:0000313" key="5">
    <source>
        <dbReference type="Proteomes" id="UP000669887"/>
    </source>
</evidence>
<keyword evidence="4" id="KW-1185">Reference proteome</keyword>
<reference evidence="2" key="2">
    <citation type="submission" date="2021-03" db="EMBL/GenBank/DDBJ databases">
        <title>X isolated from Micromonospora tulbaghiae.</title>
        <authorList>
            <person name="Stennett H.L."/>
        </authorList>
    </citation>
    <scope>NUCLEOTIDE SEQUENCE</scope>
    <source>
        <strain evidence="2">28M1-20</strain>
    </source>
</reference>
<evidence type="ECO:0000313" key="2">
    <source>
        <dbReference type="EMBL" id="MBO4138735.1"/>
    </source>
</evidence>
<gene>
    <name evidence="3" type="ORF">GA0070562_2377</name>
    <name evidence="2" type="ORF">J5U46_01025</name>
</gene>
<reference evidence="3 4" key="1">
    <citation type="submission" date="2016-06" db="EMBL/GenBank/DDBJ databases">
        <authorList>
            <person name="Varghese N."/>
            <person name="Submissions Spin"/>
        </authorList>
    </citation>
    <scope>NUCLEOTIDE SEQUENCE [LARGE SCALE GENOMIC DNA]</scope>
    <source>
        <strain evidence="3 4">DSM 45142</strain>
    </source>
</reference>
<dbReference type="GeneID" id="93469162"/>
<dbReference type="PROSITE" id="PS51257">
    <property type="entry name" value="PROKAR_LIPOPROTEIN"/>
    <property type="match status" value="1"/>
</dbReference>
<protein>
    <recommendedName>
        <fullName evidence="6">Lipoprotein</fullName>
    </recommendedName>
</protein>
<evidence type="ECO:0000313" key="4">
    <source>
        <dbReference type="Proteomes" id="UP000199405"/>
    </source>
</evidence>
<dbReference type="RefSeq" id="WP_091417301.1">
    <property type="nucleotide sequence ID" value="NZ_FMCQ01000002.1"/>
</dbReference>
<proteinExistence type="predicted"/>
<dbReference type="AlphaFoldDB" id="A0AAW4JFC8"/>
<dbReference type="Proteomes" id="UP000669887">
    <property type="component" value="Unassembled WGS sequence"/>
</dbReference>